<keyword evidence="3" id="KW-0171">Cobalt transport</keyword>
<keyword evidence="6" id="KW-0533">Nickel</keyword>
<evidence type="ECO:0000256" key="13">
    <source>
        <dbReference type="RuleBase" id="RU362101"/>
    </source>
</evidence>
<feature type="chain" id="PRO_5025547044" description="Nickel/cobalt efflux system" evidence="15">
    <location>
        <begin position="31"/>
        <end position="500"/>
    </location>
</feature>
<evidence type="ECO:0000256" key="9">
    <source>
        <dbReference type="ARBA" id="ARBA00023065"/>
    </source>
</evidence>
<accession>A0A6B0TLH2</accession>
<comment type="subcellular location">
    <subcellularLocation>
        <location evidence="2 13">Cell membrane</location>
        <topology evidence="2 13">Multi-pass membrane protein</topology>
    </subcellularLocation>
</comment>
<reference evidence="16 17" key="1">
    <citation type="submission" date="2019-12" db="EMBL/GenBank/DDBJ databases">
        <title>Strain KN286 was isolated from seawater, which was collected from Caroline Seamount in the tropical western Pacific.</title>
        <authorList>
            <person name="Wang Q."/>
        </authorList>
    </citation>
    <scope>NUCLEOTIDE SEQUENCE [LARGE SCALE GENOMIC DNA]</scope>
    <source>
        <strain evidence="16 17">KN286</strain>
    </source>
</reference>
<feature type="transmembrane region" description="Helical" evidence="13">
    <location>
        <begin position="289"/>
        <end position="310"/>
    </location>
</feature>
<evidence type="ECO:0000256" key="12">
    <source>
        <dbReference type="ARBA" id="ARBA00023285"/>
    </source>
</evidence>
<comment type="similarity">
    <text evidence="13">Belongs to the NiCoT transporter (TC 2.A.52) family.</text>
</comment>
<feature type="transmembrane region" description="Helical" evidence="13">
    <location>
        <begin position="386"/>
        <end position="405"/>
    </location>
</feature>
<keyword evidence="12" id="KW-0170">Cobalt</keyword>
<dbReference type="GO" id="GO:0005886">
    <property type="term" value="C:plasma membrane"/>
    <property type="evidence" value="ECO:0007669"/>
    <property type="project" value="UniProtKB-SubCell"/>
</dbReference>
<comment type="caution">
    <text evidence="16">The sequence shown here is derived from an EMBL/GenBank/DDBJ whole genome shotgun (WGS) entry which is preliminary data.</text>
</comment>
<keyword evidence="17" id="KW-1185">Reference proteome</keyword>
<dbReference type="EMBL" id="WUWG01000003">
    <property type="protein sequence ID" value="MXU65357.1"/>
    <property type="molecule type" value="Genomic_DNA"/>
</dbReference>
<evidence type="ECO:0000313" key="17">
    <source>
        <dbReference type="Proteomes" id="UP000436016"/>
    </source>
</evidence>
<dbReference type="Gene3D" id="2.40.50.870">
    <property type="entry name" value="Protein of unknown function (DUF3299)"/>
    <property type="match status" value="1"/>
</dbReference>
<dbReference type="GO" id="GO:0010045">
    <property type="term" value="P:response to nickel cation"/>
    <property type="evidence" value="ECO:0007669"/>
    <property type="project" value="TreeGrafter"/>
</dbReference>
<feature type="transmembrane region" description="Helical" evidence="13">
    <location>
        <begin position="248"/>
        <end position="269"/>
    </location>
</feature>
<name>A0A6B0TLH2_9RHOB</name>
<feature type="signal peptide" evidence="15">
    <location>
        <begin position="1"/>
        <end position="30"/>
    </location>
</feature>
<keyword evidence="5" id="KW-1003">Cell membrane</keyword>
<dbReference type="InterPro" id="IPR051224">
    <property type="entry name" value="NiCoT_RcnA"/>
</dbReference>
<evidence type="ECO:0000313" key="16">
    <source>
        <dbReference type="EMBL" id="MXU65357.1"/>
    </source>
</evidence>
<dbReference type="Pfam" id="PF03824">
    <property type="entry name" value="NicO"/>
    <property type="match status" value="1"/>
</dbReference>
<proteinExistence type="inferred from homology"/>
<feature type="compositionally biased region" description="Basic and acidic residues" evidence="14">
    <location>
        <begin position="334"/>
        <end position="363"/>
    </location>
</feature>
<evidence type="ECO:0000256" key="6">
    <source>
        <dbReference type="ARBA" id="ARBA00022596"/>
    </source>
</evidence>
<evidence type="ECO:0000256" key="7">
    <source>
        <dbReference type="ARBA" id="ARBA00022692"/>
    </source>
</evidence>
<evidence type="ECO:0000256" key="1">
    <source>
        <dbReference type="ARBA" id="ARBA00002510"/>
    </source>
</evidence>
<keyword evidence="10" id="KW-0921">Nickel transport</keyword>
<protein>
    <recommendedName>
        <fullName evidence="13">Nickel/cobalt efflux system</fullName>
    </recommendedName>
</protein>
<feature type="region of interest" description="Disordered" evidence="14">
    <location>
        <begin position="334"/>
        <end position="367"/>
    </location>
</feature>
<evidence type="ECO:0000256" key="15">
    <source>
        <dbReference type="SAM" id="SignalP"/>
    </source>
</evidence>
<feature type="transmembrane region" description="Helical" evidence="13">
    <location>
        <begin position="460"/>
        <end position="482"/>
    </location>
</feature>
<organism evidence="16 17">
    <name type="scientific">Oceanomicrobium pacificus</name>
    <dbReference type="NCBI Taxonomy" id="2692916"/>
    <lineage>
        <taxon>Bacteria</taxon>
        <taxon>Pseudomonadati</taxon>
        <taxon>Pseudomonadota</taxon>
        <taxon>Alphaproteobacteria</taxon>
        <taxon>Rhodobacterales</taxon>
        <taxon>Paracoccaceae</taxon>
        <taxon>Oceanomicrobium</taxon>
    </lineage>
</organism>
<comment type="function">
    <text evidence="1">Efflux system for nickel and cobalt.</text>
</comment>
<keyword evidence="9" id="KW-0406">Ion transport</keyword>
<keyword evidence="8 13" id="KW-1133">Transmembrane helix</keyword>
<dbReference type="Pfam" id="PF11736">
    <property type="entry name" value="DUF3299"/>
    <property type="match status" value="1"/>
</dbReference>
<keyword evidence="7 13" id="KW-0812">Transmembrane</keyword>
<dbReference type="PANTHER" id="PTHR40659">
    <property type="entry name" value="NICKEL/COBALT EFFLUX SYSTEM RCNA"/>
    <property type="match status" value="1"/>
</dbReference>
<evidence type="ECO:0000256" key="2">
    <source>
        <dbReference type="ARBA" id="ARBA00004651"/>
    </source>
</evidence>
<keyword evidence="4 13" id="KW-0813">Transport</keyword>
<evidence type="ECO:0000256" key="14">
    <source>
        <dbReference type="SAM" id="MobiDB-lite"/>
    </source>
</evidence>
<dbReference type="InterPro" id="IPR011541">
    <property type="entry name" value="Ni/Co_transpt_high_affinity"/>
</dbReference>
<dbReference type="Proteomes" id="UP000436016">
    <property type="component" value="Unassembled WGS sequence"/>
</dbReference>
<dbReference type="GO" id="GO:0032025">
    <property type="term" value="P:response to cobalt ion"/>
    <property type="evidence" value="ECO:0007669"/>
    <property type="project" value="TreeGrafter"/>
</dbReference>
<evidence type="ECO:0000256" key="8">
    <source>
        <dbReference type="ARBA" id="ARBA00022989"/>
    </source>
</evidence>
<evidence type="ECO:0000256" key="4">
    <source>
        <dbReference type="ARBA" id="ARBA00022448"/>
    </source>
</evidence>
<dbReference type="PANTHER" id="PTHR40659:SF1">
    <property type="entry name" value="NICKEL_COBALT EFFLUX SYSTEM RCNA"/>
    <property type="match status" value="1"/>
</dbReference>
<evidence type="ECO:0000256" key="5">
    <source>
        <dbReference type="ARBA" id="ARBA00022475"/>
    </source>
</evidence>
<sequence>MRLAGFWKIWASVAAAVLTTVLFCYASAVAASDRTLVSWDVLAPVEAGAMSTAADGATANTVAAGLVGTDILIDGYVLPLAWEHGRVVDFLLVPWVGACIHTPAPPPNQMITVTYPGGIDLAKPYEPARIAGTLRHEPAEQMLFHVDGSRPVETSYVLEDAVLAGTPGRVFARSASDVPFVTRAQIWVNSLFTDSMTALGQGGSTRALLFALLLSFGYGAFHTLGPGHGKTVVISYFVGTGGSLRRGVTMGVRIAVFHVFSAIAIVFLFDFTVRQTTGGAPSDFRAVRLASYGLIIAIGSVMLWQALAAIRAYRSSRRNAAASGTVAHDHDHTHVSDAHHHDHDHHAHDHHEHGHTHGPEHHHDHTHAHSGCAACAAAAAPKGGGWLAASVGIVPCTGALIIMLFGLANDLIWPAIVMVVAISAGMAVAMSAIGIAAIWSRNWVEGRIGSSDGQRERFALGARLAGAACVLAIGLTLFGLTLTFQPVPVVPTAELAMRTQ</sequence>
<evidence type="ECO:0000256" key="3">
    <source>
        <dbReference type="ARBA" id="ARBA00022426"/>
    </source>
</evidence>
<dbReference type="GO" id="GO:0046583">
    <property type="term" value="F:monoatomic cation efflux transmembrane transporter activity"/>
    <property type="evidence" value="ECO:0007669"/>
    <property type="project" value="TreeGrafter"/>
</dbReference>
<dbReference type="AlphaFoldDB" id="A0A6B0TLH2"/>
<dbReference type="GO" id="GO:0015099">
    <property type="term" value="F:nickel cation transmembrane transporter activity"/>
    <property type="evidence" value="ECO:0007669"/>
    <property type="project" value="UniProtKB-UniRule"/>
</dbReference>
<evidence type="ECO:0000256" key="10">
    <source>
        <dbReference type="ARBA" id="ARBA00023112"/>
    </source>
</evidence>
<dbReference type="InterPro" id="IPR021727">
    <property type="entry name" value="DUF3299"/>
</dbReference>
<keyword evidence="11 13" id="KW-0472">Membrane</keyword>
<feature type="transmembrane region" description="Helical" evidence="13">
    <location>
        <begin position="411"/>
        <end position="439"/>
    </location>
</feature>
<dbReference type="RefSeq" id="WP_160853759.1">
    <property type="nucleotide sequence ID" value="NZ_WUWG01000003.1"/>
</dbReference>
<gene>
    <name evidence="16" type="ORF">GSH16_07840</name>
</gene>
<evidence type="ECO:0000256" key="11">
    <source>
        <dbReference type="ARBA" id="ARBA00023136"/>
    </source>
</evidence>
<dbReference type="GO" id="GO:0006824">
    <property type="term" value="P:cobalt ion transport"/>
    <property type="evidence" value="ECO:0007669"/>
    <property type="project" value="UniProtKB-KW"/>
</dbReference>
<keyword evidence="15" id="KW-0732">Signal</keyword>